<sequence>MKKIYAFALISMGIIALLQLESCFKPTPNGPIAGLITGYVFTEVRIKDQSVKKVFLPDVIVTIKNTSGSTVAIDTTELDGGYRTKDLQPGDYTINLSKQGFINQSYKTTVEKATNHPGQLRISFRENNYIFGTVKLADGFPAIFKNEVFGISFFTTVFVDLDKIKSAVRCNTSGEFILTGVPPKARFSITATCQRAVVNQTVQANGQVYDLVFKNTKPAIKYIVAFNESGKAVLRTLPSTKLKVVANTLDKEGQTLTYMWLPGGDYPGSTFSNNAEATWQLTAVKAKNLLTLLVLDDFGGAAFTSYSIDDNDGKVAFSGVALNIDGSGKIPGAVITINGQQVAATDSKGHFSVRVDEAENNRYVLNVEKPGFMLSSTIFQKEAFEQTYKLVSATVKEFDPGNDIVLTEEEDKFTRFVTFDKEQKRRSRPAATIKIPAGSITDSNGNKVLSAVNVQLRTIDLYNSQGLMPGDYAAVENGSDKTLVSFGAIDVQIRDKANPTKRYNISPTALADINVPISSDIQSAAPANIGLWDYNEKSGIWEKITTVNKSGDKYVGTTNKFSSINTDVAITGGTCIYLQDNLNNPIFPGGDCDVTITIPTAGAPKIKHATISAADPTLIIARLPLNTNISIEVKRGADIVAARTLLTSSVSSGAASAIDPADPGTVCTNDFYKKDPPLADVTSAPFLSMVETLTEAQAIAYYRSTGAIKDTDADGVFELSEGETFAQWKARNNFGAGDDAHASYFNAGDLGFHRAMHQKGSGGHIAYYVSNYANAVQAEDDVFGTRSIVPNATVAMEYDINANTGVRGIIKFYLFTGPAETLNTHVDLDGGGERFVPGLCIVCHGGREIDYLAVTSLQDYYKLNPTHSPAFLAFDAQSFEYSAAHDRPSQETELRKLNQRVYDANSTQAIKDFLNAAYSSTGTLAGNFADNSTAVNWLPGATNGINNAFFYSRVVGPSCRTCHASKSANVVLQFNTPGDFSAFPVCGPGKYMPNAKVTFINFWTSSNPYQPEQLRLFVGDQICE</sequence>
<name>A0A9E8NET4_9BACT</name>
<evidence type="ECO:0000313" key="2">
    <source>
        <dbReference type="EMBL" id="WAC14648.1"/>
    </source>
</evidence>
<gene>
    <name evidence="2" type="ORF">ON006_11940</name>
</gene>
<protein>
    <submittedName>
        <fullName evidence="2">Carboxypeptidase-like regulatory domain-containing protein</fullName>
    </submittedName>
</protein>
<proteinExistence type="predicted"/>
<keyword evidence="2" id="KW-0121">Carboxypeptidase</keyword>
<dbReference type="AlphaFoldDB" id="A0A9E8NET4"/>
<feature type="chain" id="PRO_5039602481" evidence="1">
    <location>
        <begin position="19"/>
        <end position="1024"/>
    </location>
</feature>
<dbReference type="Proteomes" id="UP001164653">
    <property type="component" value="Chromosome"/>
</dbReference>
<dbReference type="RefSeq" id="WP_244820015.1">
    <property type="nucleotide sequence ID" value="NZ_CP112998.1"/>
</dbReference>
<keyword evidence="3" id="KW-1185">Reference proteome</keyword>
<reference evidence="2" key="1">
    <citation type="submission" date="2022-11" db="EMBL/GenBank/DDBJ databases">
        <title>Dyadobacter pollutisoli sp. nov., isolated from plastic dumped soil.</title>
        <authorList>
            <person name="Kim J.M."/>
            <person name="Kim K.R."/>
            <person name="Lee J.K."/>
            <person name="Hao L."/>
            <person name="Jeon C.O."/>
        </authorList>
    </citation>
    <scope>NUCLEOTIDE SEQUENCE</scope>
    <source>
        <strain evidence="2">U1</strain>
    </source>
</reference>
<evidence type="ECO:0000256" key="1">
    <source>
        <dbReference type="SAM" id="SignalP"/>
    </source>
</evidence>
<keyword evidence="2" id="KW-0378">Hydrolase</keyword>
<dbReference type="EMBL" id="CP112998">
    <property type="protein sequence ID" value="WAC14648.1"/>
    <property type="molecule type" value="Genomic_DNA"/>
</dbReference>
<organism evidence="2 3">
    <name type="scientific">Dyadobacter pollutisoli</name>
    <dbReference type="NCBI Taxonomy" id="2910158"/>
    <lineage>
        <taxon>Bacteria</taxon>
        <taxon>Pseudomonadati</taxon>
        <taxon>Bacteroidota</taxon>
        <taxon>Cytophagia</taxon>
        <taxon>Cytophagales</taxon>
        <taxon>Spirosomataceae</taxon>
        <taxon>Dyadobacter</taxon>
    </lineage>
</organism>
<accession>A0A9E8NET4</accession>
<dbReference type="Gene3D" id="2.60.40.1120">
    <property type="entry name" value="Carboxypeptidase-like, regulatory domain"/>
    <property type="match status" value="1"/>
</dbReference>
<keyword evidence="1" id="KW-0732">Signal</keyword>
<feature type="signal peptide" evidence="1">
    <location>
        <begin position="1"/>
        <end position="18"/>
    </location>
</feature>
<dbReference type="GO" id="GO:0004180">
    <property type="term" value="F:carboxypeptidase activity"/>
    <property type="evidence" value="ECO:0007669"/>
    <property type="project" value="UniProtKB-KW"/>
</dbReference>
<dbReference type="KEGG" id="dpf:ON006_11940"/>
<keyword evidence="2" id="KW-0645">Protease</keyword>
<evidence type="ECO:0000313" key="3">
    <source>
        <dbReference type="Proteomes" id="UP001164653"/>
    </source>
</evidence>
<dbReference type="SUPFAM" id="SSF49478">
    <property type="entry name" value="Cna protein B-type domain"/>
    <property type="match status" value="1"/>
</dbReference>